<dbReference type="GO" id="GO:0004392">
    <property type="term" value="F:heme oxygenase (decyclizing) activity"/>
    <property type="evidence" value="ECO:0007669"/>
    <property type="project" value="InterPro"/>
</dbReference>
<dbReference type="Proteomes" id="UP000309016">
    <property type="component" value="Chromosome"/>
</dbReference>
<gene>
    <name evidence="1" type="ORF">FHG64_03720</name>
</gene>
<dbReference type="OrthoDB" id="114943at2"/>
<dbReference type="AlphaFoldDB" id="A0A5B7X1U2"/>
<dbReference type="InterPro" id="IPR016084">
    <property type="entry name" value="Haem_Oase-like_multi-hlx"/>
</dbReference>
<evidence type="ECO:0000313" key="2">
    <source>
        <dbReference type="Proteomes" id="UP000309016"/>
    </source>
</evidence>
<dbReference type="CDD" id="cd19166">
    <property type="entry name" value="HemeO-bac"/>
    <property type="match status" value="1"/>
</dbReference>
<dbReference type="InterPro" id="IPR016053">
    <property type="entry name" value="Haem_Oase-like"/>
</dbReference>
<dbReference type="Gene3D" id="1.20.910.10">
    <property type="entry name" value="Heme oxygenase-like"/>
    <property type="match status" value="1"/>
</dbReference>
<protein>
    <submittedName>
        <fullName evidence="1">Biliverdin-producing heme oxygenase</fullName>
    </submittedName>
</protein>
<proteinExistence type="predicted"/>
<dbReference type="GO" id="GO:0006788">
    <property type="term" value="P:heme oxidation"/>
    <property type="evidence" value="ECO:0007669"/>
    <property type="project" value="InterPro"/>
</dbReference>
<name>A0A5B7X1U2_9FLAO</name>
<reference evidence="1 2" key="1">
    <citation type="submission" date="2019-06" db="EMBL/GenBank/DDBJ databases">
        <title>Complete genome sequence of Antarcticibacterium flavum KCTC 52984T from an Antarctic marine sediment.</title>
        <authorList>
            <person name="Lee Y.M."/>
            <person name="Shin S.C."/>
        </authorList>
    </citation>
    <scope>NUCLEOTIDE SEQUENCE [LARGE SCALE GENOMIC DNA]</scope>
    <source>
        <strain evidence="1 2">KCTC 52984</strain>
    </source>
</reference>
<accession>A0A5B7X1U2</accession>
<dbReference type="RefSeq" id="WP_139065159.1">
    <property type="nucleotide sequence ID" value="NZ_CP040812.1"/>
</dbReference>
<dbReference type="SUPFAM" id="SSF48613">
    <property type="entry name" value="Heme oxygenase-like"/>
    <property type="match status" value="1"/>
</dbReference>
<dbReference type="EMBL" id="CP040812">
    <property type="protein sequence ID" value="QCY68573.1"/>
    <property type="molecule type" value="Genomic_DNA"/>
</dbReference>
<keyword evidence="2" id="KW-1185">Reference proteome</keyword>
<evidence type="ECO:0000313" key="1">
    <source>
        <dbReference type="EMBL" id="QCY68573.1"/>
    </source>
</evidence>
<dbReference type="KEGG" id="afla:FHG64_03720"/>
<sequence>MLNKLREATEVLHKEIEKDNLAGLIISNKITLEEYKLLLLQNYIAYAVTEQEIALRLPSYDAVKFPQLEKDLILLNVIIPPLDGFKEKFTVKNEAEAYGAAYVVEGSALGGMLIAKELPNCPSLAAIEKHSFFNGNRQNINGWKEFCKNIKNRKFSSAEEEMAVQKARETFLFFSEIFNQVKLDLQV</sequence>
<dbReference type="Pfam" id="PF01126">
    <property type="entry name" value="Heme_oxygenase"/>
    <property type="match status" value="1"/>
</dbReference>
<organism evidence="1 2">
    <name type="scientific">Antarcticibacterium flavum</name>
    <dbReference type="NCBI Taxonomy" id="2058175"/>
    <lineage>
        <taxon>Bacteria</taxon>
        <taxon>Pseudomonadati</taxon>
        <taxon>Bacteroidota</taxon>
        <taxon>Flavobacteriia</taxon>
        <taxon>Flavobacteriales</taxon>
        <taxon>Flavobacteriaceae</taxon>
        <taxon>Antarcticibacterium</taxon>
    </lineage>
</organism>